<name>D6GT68_FILAD</name>
<keyword evidence="1" id="KW-1133">Transmembrane helix</keyword>
<dbReference type="AlphaFoldDB" id="D6GT68"/>
<protein>
    <recommendedName>
        <fullName evidence="4">DUF340 domain-containing protein</fullName>
    </recommendedName>
</protein>
<dbReference type="Pfam" id="PF03956">
    <property type="entry name" value="Lys_export"/>
    <property type="match status" value="1"/>
</dbReference>
<dbReference type="eggNOG" id="ENOG5030RRR">
    <property type="taxonomic scope" value="Bacteria"/>
</dbReference>
<evidence type="ECO:0000256" key="1">
    <source>
        <dbReference type="SAM" id="Phobius"/>
    </source>
</evidence>
<evidence type="ECO:0000313" key="3">
    <source>
        <dbReference type="Proteomes" id="UP000007468"/>
    </source>
</evidence>
<dbReference type="STRING" id="546269.HMPREF0389_01306"/>
<evidence type="ECO:0008006" key="4">
    <source>
        <dbReference type="Google" id="ProtNLM"/>
    </source>
</evidence>
<feature type="transmembrane region" description="Helical" evidence="1">
    <location>
        <begin position="54"/>
        <end position="71"/>
    </location>
</feature>
<keyword evidence="1" id="KW-0812">Transmembrane</keyword>
<dbReference type="GO" id="GO:0015661">
    <property type="term" value="F:L-lysine efflux transmembrane transporter activity"/>
    <property type="evidence" value="ECO:0007669"/>
    <property type="project" value="InterPro"/>
</dbReference>
<keyword evidence="3" id="KW-1185">Reference proteome</keyword>
<accession>D6GT68</accession>
<proteinExistence type="predicted"/>
<dbReference type="InterPro" id="IPR005642">
    <property type="entry name" value="LysO"/>
</dbReference>
<gene>
    <name evidence="2" type="ordered locus">HMPREF0389_01306</name>
</gene>
<reference evidence="3" key="1">
    <citation type="submission" date="2010-12" db="EMBL/GenBank/DDBJ databases">
        <title>The genome sequence of Filifactor alocis strain ATCC 35896.</title>
        <authorList>
            <consortium name="The Broad Institute Genome Sequencing Platform"/>
            <person name="Ward D."/>
            <person name="Earl A."/>
            <person name="Feldgarden M."/>
            <person name="Young S.K."/>
            <person name="Gargeya S."/>
            <person name="Zeng Q."/>
            <person name="Alvarado L."/>
            <person name="Berlin A."/>
            <person name="Bochicchio J."/>
            <person name="Chapman S.B."/>
            <person name="Chen Z."/>
            <person name="Freedman E."/>
            <person name="Gellesch M."/>
            <person name="Goldberg J."/>
            <person name="Griggs A."/>
            <person name="Gujja S."/>
            <person name="Heilman E."/>
            <person name="Heiman D."/>
            <person name="Howarth C."/>
            <person name="Mehta T."/>
            <person name="Neiman D."/>
            <person name="Pearson M."/>
            <person name="Roberts A."/>
            <person name="Saif S."/>
            <person name="Shea T."/>
            <person name="Shenoy N."/>
            <person name="Sisk P."/>
            <person name="Stolte C."/>
            <person name="Sykes S."/>
            <person name="White J."/>
            <person name="Yandava C."/>
            <person name="Izard J."/>
            <person name="Blanton J.M."/>
            <person name="Baranova O.V."/>
            <person name="Tanner A.C."/>
            <person name="Dewhirst F.E."/>
            <person name="Haas B."/>
            <person name="Nusbaum C."/>
            <person name="Birren B."/>
        </authorList>
    </citation>
    <scope>NUCLEOTIDE SEQUENCE [LARGE SCALE GENOMIC DNA]</scope>
    <source>
        <strain evidence="3">ATCC 35896 / CCUG 47790 / D40 B5</strain>
    </source>
</reference>
<sequence>MSDDSQFGVFKNKKQKIMRRDVMLFRMACYLFMMGSGIALGRSGKVSKRLMERLDKFQLLCLLFLLFVMGINVGTNQEIMDSFGNIGKESALFALFTIGFSVLFVFLFNKIYGQFQKGKVR</sequence>
<dbReference type="KEGG" id="faa:HMPREF0389_01306"/>
<evidence type="ECO:0000313" key="2">
    <source>
        <dbReference type="EMBL" id="EFE28053.2"/>
    </source>
</evidence>
<feature type="transmembrane region" description="Helical" evidence="1">
    <location>
        <begin position="23"/>
        <end position="42"/>
    </location>
</feature>
<feature type="transmembrane region" description="Helical" evidence="1">
    <location>
        <begin position="91"/>
        <end position="112"/>
    </location>
</feature>
<organism evidence="2 3">
    <name type="scientific">Filifactor alocis (strain ATCC 35896 / CCUG 47790 / D40 B5)</name>
    <name type="common">Fusobacterium alocis</name>
    <dbReference type="NCBI Taxonomy" id="546269"/>
    <lineage>
        <taxon>Bacteria</taxon>
        <taxon>Bacillati</taxon>
        <taxon>Bacillota</taxon>
        <taxon>Clostridia</taxon>
        <taxon>Peptostreptococcales</taxon>
        <taxon>Filifactoraceae</taxon>
        <taxon>Filifactor</taxon>
    </lineage>
</organism>
<keyword evidence="1" id="KW-0472">Membrane</keyword>
<dbReference type="Proteomes" id="UP000007468">
    <property type="component" value="Chromosome"/>
</dbReference>
<dbReference type="HOGENOM" id="CLU_2034601_0_0_9"/>
<dbReference type="EMBL" id="CP002390">
    <property type="protein sequence ID" value="EFE28053.2"/>
    <property type="molecule type" value="Genomic_DNA"/>
</dbReference>